<keyword evidence="6" id="KW-1185">Reference proteome</keyword>
<dbReference type="Proteomes" id="UP000502508">
    <property type="component" value="Chromosome"/>
</dbReference>
<evidence type="ECO:0000256" key="2">
    <source>
        <dbReference type="ARBA" id="ARBA00023315"/>
    </source>
</evidence>
<dbReference type="PANTHER" id="PTHR43792">
    <property type="entry name" value="GNAT FAMILY, PUTATIVE (AFU_ORTHOLOGUE AFUA_3G00765)-RELATED-RELATED"/>
    <property type="match status" value="1"/>
</dbReference>
<dbReference type="GO" id="GO:0008999">
    <property type="term" value="F:protein-N-terminal-alanine acetyltransferase activity"/>
    <property type="evidence" value="ECO:0007669"/>
    <property type="project" value="TreeGrafter"/>
</dbReference>
<dbReference type="GO" id="GO:0005737">
    <property type="term" value="C:cytoplasm"/>
    <property type="evidence" value="ECO:0007669"/>
    <property type="project" value="TreeGrafter"/>
</dbReference>
<keyword evidence="2" id="KW-0012">Acyltransferase</keyword>
<dbReference type="AlphaFoldDB" id="A0A6F8Y0R3"/>
<dbReference type="Gene3D" id="3.40.630.30">
    <property type="match status" value="1"/>
</dbReference>
<evidence type="ECO:0000313" key="5">
    <source>
        <dbReference type="EMBL" id="BCB79561.1"/>
    </source>
</evidence>
<dbReference type="InterPro" id="IPR051531">
    <property type="entry name" value="N-acetyltransferase"/>
</dbReference>
<dbReference type="InterPro" id="IPR016181">
    <property type="entry name" value="Acyl_CoA_acyltransferase"/>
</dbReference>
<evidence type="ECO:0000259" key="4">
    <source>
        <dbReference type="PROSITE" id="PS51186"/>
    </source>
</evidence>
<dbReference type="KEGG" id="pfla:Pflav_059710"/>
<dbReference type="PANTHER" id="PTHR43792:SF8">
    <property type="entry name" value="[RIBOSOMAL PROTEIN US5]-ALANINE N-ACETYLTRANSFERASE"/>
    <property type="match status" value="1"/>
</dbReference>
<reference evidence="5 6" key="2">
    <citation type="submission" date="2020-03" db="EMBL/GenBank/DDBJ databases">
        <authorList>
            <person name="Ichikawa N."/>
            <person name="Kimura A."/>
            <person name="Kitahashi Y."/>
            <person name="Uohara A."/>
        </authorList>
    </citation>
    <scope>NUCLEOTIDE SEQUENCE [LARGE SCALE GENOMIC DNA]</scope>
    <source>
        <strain evidence="5 6">NBRC 107702</strain>
    </source>
</reference>
<evidence type="ECO:0000256" key="1">
    <source>
        <dbReference type="ARBA" id="ARBA00022679"/>
    </source>
</evidence>
<protein>
    <submittedName>
        <fullName evidence="5">Ribosomal-protein-alanine acetyltransferase</fullName>
    </submittedName>
</protein>
<organism evidence="5 6">
    <name type="scientific">Phytohabitans flavus</name>
    <dbReference type="NCBI Taxonomy" id="1076124"/>
    <lineage>
        <taxon>Bacteria</taxon>
        <taxon>Bacillati</taxon>
        <taxon>Actinomycetota</taxon>
        <taxon>Actinomycetes</taxon>
        <taxon>Micromonosporales</taxon>
        <taxon>Micromonosporaceae</taxon>
    </lineage>
</organism>
<comment type="similarity">
    <text evidence="3">Belongs to the acetyltransferase family. RimJ subfamily.</text>
</comment>
<reference evidence="5 6" key="1">
    <citation type="submission" date="2020-03" db="EMBL/GenBank/DDBJ databases">
        <title>Whole genome shotgun sequence of Phytohabitans flavus NBRC 107702.</title>
        <authorList>
            <person name="Komaki H."/>
            <person name="Tamura T."/>
        </authorList>
    </citation>
    <scope>NUCLEOTIDE SEQUENCE [LARGE SCALE GENOMIC DNA]</scope>
    <source>
        <strain evidence="5 6">NBRC 107702</strain>
    </source>
</reference>
<evidence type="ECO:0000313" key="6">
    <source>
        <dbReference type="Proteomes" id="UP000502508"/>
    </source>
</evidence>
<name>A0A6F8Y0R3_9ACTN</name>
<dbReference type="RefSeq" id="WP_173039564.1">
    <property type="nucleotide sequence ID" value="NZ_AP022870.1"/>
</dbReference>
<keyword evidence="1 5" id="KW-0808">Transferase</keyword>
<dbReference type="Pfam" id="PF13302">
    <property type="entry name" value="Acetyltransf_3"/>
    <property type="match status" value="1"/>
</dbReference>
<gene>
    <name evidence="5" type="primary">rimJ_4</name>
    <name evidence="5" type="ORF">Pflav_059710</name>
</gene>
<feature type="domain" description="N-acetyltransferase" evidence="4">
    <location>
        <begin position="3"/>
        <end position="171"/>
    </location>
</feature>
<accession>A0A6F8Y0R3</accession>
<dbReference type="EMBL" id="AP022870">
    <property type="protein sequence ID" value="BCB79561.1"/>
    <property type="molecule type" value="Genomic_DNA"/>
</dbReference>
<sequence>MTVTTRLVRLDDVPAITDLIRANRDFLAPWEPLRAEDYFTVEAQLAIVETGLAAYERGTAVPHVILDDGEMVGRINLNDIVRGPFQSCHLGYWVAQAANGRGVATAAAALIARLAFEEIGLHRLQAGTLVHNLASQKVLERNGFVRYGLAPQYLSIAGSWQDHVLFQLIAP</sequence>
<dbReference type="SUPFAM" id="SSF55729">
    <property type="entry name" value="Acyl-CoA N-acyltransferases (Nat)"/>
    <property type="match status" value="1"/>
</dbReference>
<proteinExistence type="inferred from homology"/>
<evidence type="ECO:0000256" key="3">
    <source>
        <dbReference type="ARBA" id="ARBA00038502"/>
    </source>
</evidence>
<dbReference type="InterPro" id="IPR000182">
    <property type="entry name" value="GNAT_dom"/>
</dbReference>
<dbReference type="PROSITE" id="PS51186">
    <property type="entry name" value="GNAT"/>
    <property type="match status" value="1"/>
</dbReference>